<gene>
    <name evidence="11" type="ORF">C0190_00220</name>
</gene>
<evidence type="ECO:0000256" key="8">
    <source>
        <dbReference type="ARBA" id="ARBA00048968"/>
    </source>
</evidence>
<dbReference type="InterPro" id="IPR038371">
    <property type="entry name" value="Cu_polyphenol_OxRdtase_sf"/>
</dbReference>
<name>A0A2N7PQL0_9BACT</name>
<organism evidence="11 12">
    <name type="scientific">Thermodesulfobacterium geofontis</name>
    <dbReference type="NCBI Taxonomy" id="1295609"/>
    <lineage>
        <taxon>Bacteria</taxon>
        <taxon>Pseudomonadati</taxon>
        <taxon>Thermodesulfobacteriota</taxon>
        <taxon>Thermodesulfobacteria</taxon>
        <taxon>Thermodesulfobacteriales</taxon>
        <taxon>Thermodesulfobacteriaceae</taxon>
        <taxon>Thermodesulfobacterium</taxon>
    </lineage>
</organism>
<evidence type="ECO:0000256" key="2">
    <source>
        <dbReference type="ARBA" id="ARBA00007353"/>
    </source>
</evidence>
<dbReference type="InterPro" id="IPR003730">
    <property type="entry name" value="Cu_polyphenol_OxRdtase"/>
</dbReference>
<comment type="catalytic activity">
    <reaction evidence="7">
        <text>adenosine + H2O + H(+) = inosine + NH4(+)</text>
        <dbReference type="Rhea" id="RHEA:24408"/>
        <dbReference type="ChEBI" id="CHEBI:15377"/>
        <dbReference type="ChEBI" id="CHEBI:15378"/>
        <dbReference type="ChEBI" id="CHEBI:16335"/>
        <dbReference type="ChEBI" id="CHEBI:17596"/>
        <dbReference type="ChEBI" id="CHEBI:28938"/>
        <dbReference type="EC" id="3.5.4.4"/>
    </reaction>
    <physiologicalReaction direction="left-to-right" evidence="7">
        <dbReference type="Rhea" id="RHEA:24409"/>
    </physiologicalReaction>
</comment>
<dbReference type="Proteomes" id="UP000235460">
    <property type="component" value="Unassembled WGS sequence"/>
</dbReference>
<evidence type="ECO:0000256" key="1">
    <source>
        <dbReference type="ARBA" id="ARBA00000553"/>
    </source>
</evidence>
<dbReference type="GO" id="GO:0017061">
    <property type="term" value="F:S-methyl-5-thioadenosine phosphorylase activity"/>
    <property type="evidence" value="ECO:0007669"/>
    <property type="project" value="UniProtKB-EC"/>
</dbReference>
<keyword evidence="4" id="KW-0479">Metal-binding</keyword>
<dbReference type="SUPFAM" id="SSF64438">
    <property type="entry name" value="CNF1/YfiH-like putative cysteine hydrolases"/>
    <property type="match status" value="1"/>
</dbReference>
<sequence>MESLIHSFEILFKTDLIIPSIFKDLPILGFFSKKLPYPFNFEFLNSFNSFNLFFPKQTHSTKIIEVNEKTMQKSFFEIEGDGTFTFNKKIFLGVRTADCVPILITNKDADFVAALHGGWRGSVKRILSKFLQKIINLGINPKEILIAIGPHIKVCCYEVGEEVLEKLKMNFENFKKFIIFRERKIFLDLEQLNIEQALEFSVPLINIWTSKDCTYCFKDSYWSHRFHKNNRGFQISLIGKLK</sequence>
<proteinExistence type="inferred from homology"/>
<evidence type="ECO:0000256" key="3">
    <source>
        <dbReference type="ARBA" id="ARBA00022679"/>
    </source>
</evidence>
<keyword evidence="5" id="KW-0378">Hydrolase</keyword>
<dbReference type="PANTHER" id="PTHR30616:SF2">
    <property type="entry name" value="PURINE NUCLEOSIDE PHOSPHORYLASE LACC1"/>
    <property type="match status" value="1"/>
</dbReference>
<dbReference type="NCBIfam" id="TIGR00726">
    <property type="entry name" value="peptidoglycan editing factor PgeF"/>
    <property type="match status" value="1"/>
</dbReference>
<evidence type="ECO:0000256" key="9">
    <source>
        <dbReference type="ARBA" id="ARBA00049893"/>
    </source>
</evidence>
<dbReference type="EMBL" id="PNIK01000002">
    <property type="protein sequence ID" value="PMP69215.1"/>
    <property type="molecule type" value="Genomic_DNA"/>
</dbReference>
<comment type="similarity">
    <text evidence="2 10">Belongs to the purine nucleoside phosphorylase YfiH/LACC1 family.</text>
</comment>
<evidence type="ECO:0000256" key="5">
    <source>
        <dbReference type="ARBA" id="ARBA00022801"/>
    </source>
</evidence>
<dbReference type="AlphaFoldDB" id="A0A2N7PQL0"/>
<protein>
    <recommendedName>
        <fullName evidence="10">Purine nucleoside phosphorylase</fullName>
    </recommendedName>
</protein>
<comment type="catalytic activity">
    <reaction evidence="8">
        <text>adenosine + phosphate = alpha-D-ribose 1-phosphate + adenine</text>
        <dbReference type="Rhea" id="RHEA:27642"/>
        <dbReference type="ChEBI" id="CHEBI:16335"/>
        <dbReference type="ChEBI" id="CHEBI:16708"/>
        <dbReference type="ChEBI" id="CHEBI:43474"/>
        <dbReference type="ChEBI" id="CHEBI:57720"/>
        <dbReference type="EC" id="2.4.2.1"/>
    </reaction>
    <physiologicalReaction direction="left-to-right" evidence="8">
        <dbReference type="Rhea" id="RHEA:27643"/>
    </physiologicalReaction>
</comment>
<dbReference type="Gene3D" id="3.60.140.10">
    <property type="entry name" value="CNF1/YfiH-like putative cysteine hydrolases"/>
    <property type="match status" value="1"/>
</dbReference>
<comment type="catalytic activity">
    <reaction evidence="1">
        <text>inosine + phosphate = alpha-D-ribose 1-phosphate + hypoxanthine</text>
        <dbReference type="Rhea" id="RHEA:27646"/>
        <dbReference type="ChEBI" id="CHEBI:17368"/>
        <dbReference type="ChEBI" id="CHEBI:17596"/>
        <dbReference type="ChEBI" id="CHEBI:43474"/>
        <dbReference type="ChEBI" id="CHEBI:57720"/>
        <dbReference type="EC" id="2.4.2.1"/>
    </reaction>
    <physiologicalReaction direction="left-to-right" evidence="1">
        <dbReference type="Rhea" id="RHEA:27647"/>
    </physiologicalReaction>
</comment>
<dbReference type="CDD" id="cd16833">
    <property type="entry name" value="YfiH"/>
    <property type="match status" value="1"/>
</dbReference>
<accession>A0A2N7PQL0</accession>
<dbReference type="Pfam" id="PF02578">
    <property type="entry name" value="Cu-oxidase_4"/>
    <property type="match status" value="1"/>
</dbReference>
<keyword evidence="6" id="KW-0862">Zinc</keyword>
<evidence type="ECO:0000313" key="12">
    <source>
        <dbReference type="Proteomes" id="UP000235460"/>
    </source>
</evidence>
<reference evidence="11 12" key="1">
    <citation type="submission" date="2018-01" db="EMBL/GenBank/DDBJ databases">
        <title>Metagenomic assembled genomes from two thermal pools in the Uzon Caldera, Kamchatka, Russia.</title>
        <authorList>
            <person name="Wilkins L."/>
            <person name="Ettinger C."/>
        </authorList>
    </citation>
    <scope>NUCLEOTIDE SEQUENCE [LARGE SCALE GENOMIC DNA]</scope>
    <source>
        <strain evidence="11">ZAV-08</strain>
    </source>
</reference>
<dbReference type="PANTHER" id="PTHR30616">
    <property type="entry name" value="UNCHARACTERIZED PROTEIN YFIH"/>
    <property type="match status" value="1"/>
</dbReference>
<dbReference type="InterPro" id="IPR011324">
    <property type="entry name" value="Cytotoxic_necrot_fac-like_cat"/>
</dbReference>
<evidence type="ECO:0000256" key="6">
    <source>
        <dbReference type="ARBA" id="ARBA00022833"/>
    </source>
</evidence>
<dbReference type="GO" id="GO:0005507">
    <property type="term" value="F:copper ion binding"/>
    <property type="evidence" value="ECO:0007669"/>
    <property type="project" value="TreeGrafter"/>
</dbReference>
<comment type="catalytic activity">
    <reaction evidence="9">
        <text>S-methyl-5'-thioadenosine + phosphate = 5-(methylsulfanyl)-alpha-D-ribose 1-phosphate + adenine</text>
        <dbReference type="Rhea" id="RHEA:11852"/>
        <dbReference type="ChEBI" id="CHEBI:16708"/>
        <dbReference type="ChEBI" id="CHEBI:17509"/>
        <dbReference type="ChEBI" id="CHEBI:43474"/>
        <dbReference type="ChEBI" id="CHEBI:58533"/>
        <dbReference type="EC" id="2.4.2.28"/>
    </reaction>
    <physiologicalReaction direction="left-to-right" evidence="9">
        <dbReference type="Rhea" id="RHEA:11853"/>
    </physiologicalReaction>
</comment>
<evidence type="ECO:0000313" key="11">
    <source>
        <dbReference type="EMBL" id="PMP69215.1"/>
    </source>
</evidence>
<keyword evidence="3" id="KW-0808">Transferase</keyword>
<comment type="caution">
    <text evidence="11">The sequence shown here is derived from an EMBL/GenBank/DDBJ whole genome shotgun (WGS) entry which is preliminary data.</text>
</comment>
<evidence type="ECO:0000256" key="7">
    <source>
        <dbReference type="ARBA" id="ARBA00047989"/>
    </source>
</evidence>
<evidence type="ECO:0000256" key="4">
    <source>
        <dbReference type="ARBA" id="ARBA00022723"/>
    </source>
</evidence>
<dbReference type="GO" id="GO:0016787">
    <property type="term" value="F:hydrolase activity"/>
    <property type="evidence" value="ECO:0007669"/>
    <property type="project" value="UniProtKB-KW"/>
</dbReference>
<evidence type="ECO:0000256" key="10">
    <source>
        <dbReference type="RuleBase" id="RU361274"/>
    </source>
</evidence>